<organism evidence="2 3">
    <name type="scientific">Abeliophyllum distichum</name>
    <dbReference type="NCBI Taxonomy" id="126358"/>
    <lineage>
        <taxon>Eukaryota</taxon>
        <taxon>Viridiplantae</taxon>
        <taxon>Streptophyta</taxon>
        <taxon>Embryophyta</taxon>
        <taxon>Tracheophyta</taxon>
        <taxon>Spermatophyta</taxon>
        <taxon>Magnoliopsida</taxon>
        <taxon>eudicotyledons</taxon>
        <taxon>Gunneridae</taxon>
        <taxon>Pentapetalae</taxon>
        <taxon>asterids</taxon>
        <taxon>lamiids</taxon>
        <taxon>Lamiales</taxon>
        <taxon>Oleaceae</taxon>
        <taxon>Forsythieae</taxon>
        <taxon>Abeliophyllum</taxon>
    </lineage>
</organism>
<protein>
    <submittedName>
        <fullName evidence="2">Uncharacterized protein</fullName>
    </submittedName>
</protein>
<comment type="caution">
    <text evidence="2">The sequence shown here is derived from an EMBL/GenBank/DDBJ whole genome shotgun (WGS) entry which is preliminary data.</text>
</comment>
<evidence type="ECO:0000313" key="2">
    <source>
        <dbReference type="EMBL" id="KAL2470950.1"/>
    </source>
</evidence>
<dbReference type="Proteomes" id="UP001604336">
    <property type="component" value="Unassembled WGS sequence"/>
</dbReference>
<gene>
    <name evidence="2" type="ORF">Adt_39086</name>
</gene>
<accession>A0ABD1Q4A8</accession>
<evidence type="ECO:0000256" key="1">
    <source>
        <dbReference type="SAM" id="MobiDB-lite"/>
    </source>
</evidence>
<proteinExistence type="predicted"/>
<sequence length="117" mass="13265">MHLENSLHREISFRDSVAVLPKATDTINILTLKWMKIFKENGQWVAKSKGFDDESGPSTLPFECEDIHDNEDAPRPHLDNDHIGRRPPPPASTRTILIFLIAGSTYLHLPSMAYNMP</sequence>
<dbReference type="EMBL" id="JBFOLK010000012">
    <property type="protein sequence ID" value="KAL2470950.1"/>
    <property type="molecule type" value="Genomic_DNA"/>
</dbReference>
<feature type="compositionally biased region" description="Basic and acidic residues" evidence="1">
    <location>
        <begin position="65"/>
        <end position="84"/>
    </location>
</feature>
<reference evidence="3" key="1">
    <citation type="submission" date="2024-07" db="EMBL/GenBank/DDBJ databases">
        <title>Two chromosome-level genome assemblies of Korean endemic species Abeliophyllum distichum and Forsythia ovata (Oleaceae).</title>
        <authorList>
            <person name="Jang H."/>
        </authorList>
    </citation>
    <scope>NUCLEOTIDE SEQUENCE [LARGE SCALE GENOMIC DNA]</scope>
</reference>
<evidence type="ECO:0000313" key="3">
    <source>
        <dbReference type="Proteomes" id="UP001604336"/>
    </source>
</evidence>
<keyword evidence="3" id="KW-1185">Reference proteome</keyword>
<feature type="region of interest" description="Disordered" evidence="1">
    <location>
        <begin position="48"/>
        <end position="90"/>
    </location>
</feature>
<name>A0ABD1Q4A8_9LAMI</name>
<dbReference type="AlphaFoldDB" id="A0ABD1Q4A8"/>